<accession>A0A3P8WL60</accession>
<dbReference type="Ensembl" id="ENSCSET00000025727.1">
    <property type="protein sequence ID" value="ENSCSEP00000025390.1"/>
    <property type="gene ID" value="ENSCSEG00000016209.1"/>
</dbReference>
<dbReference type="Proteomes" id="UP000265120">
    <property type="component" value="Chromosome 15"/>
</dbReference>
<keyword evidence="2" id="KW-1185">Reference proteome</keyword>
<reference evidence="1" key="3">
    <citation type="submission" date="2025-09" db="UniProtKB">
        <authorList>
            <consortium name="Ensembl"/>
        </authorList>
    </citation>
    <scope>IDENTIFICATION</scope>
</reference>
<dbReference type="GeneTree" id="ENSGT00940000177070"/>
<evidence type="ECO:0000313" key="1">
    <source>
        <dbReference type="Ensembl" id="ENSCSEP00000025390.1"/>
    </source>
</evidence>
<protein>
    <submittedName>
        <fullName evidence="1">Uncharacterized protein</fullName>
    </submittedName>
</protein>
<proteinExistence type="predicted"/>
<organism evidence="1 2">
    <name type="scientific">Cynoglossus semilaevis</name>
    <name type="common">Tongue sole</name>
    <dbReference type="NCBI Taxonomy" id="244447"/>
    <lineage>
        <taxon>Eukaryota</taxon>
        <taxon>Metazoa</taxon>
        <taxon>Chordata</taxon>
        <taxon>Craniata</taxon>
        <taxon>Vertebrata</taxon>
        <taxon>Euteleostomi</taxon>
        <taxon>Actinopterygii</taxon>
        <taxon>Neopterygii</taxon>
        <taxon>Teleostei</taxon>
        <taxon>Neoteleostei</taxon>
        <taxon>Acanthomorphata</taxon>
        <taxon>Carangaria</taxon>
        <taxon>Pleuronectiformes</taxon>
        <taxon>Pleuronectoidei</taxon>
        <taxon>Cynoglossidae</taxon>
        <taxon>Cynoglossinae</taxon>
        <taxon>Cynoglossus</taxon>
    </lineage>
</organism>
<reference evidence="1 2" key="1">
    <citation type="journal article" date="2014" name="Nat. Genet.">
        <title>Whole-genome sequence of a flatfish provides insights into ZW sex chromosome evolution and adaptation to a benthic lifestyle.</title>
        <authorList>
            <person name="Chen S."/>
            <person name="Zhang G."/>
            <person name="Shao C."/>
            <person name="Huang Q."/>
            <person name="Liu G."/>
            <person name="Zhang P."/>
            <person name="Song W."/>
            <person name="An N."/>
            <person name="Chalopin D."/>
            <person name="Volff J.N."/>
            <person name="Hong Y."/>
            <person name="Li Q."/>
            <person name="Sha Z."/>
            <person name="Zhou H."/>
            <person name="Xie M."/>
            <person name="Yu Q."/>
            <person name="Liu Y."/>
            <person name="Xiang H."/>
            <person name="Wang N."/>
            <person name="Wu K."/>
            <person name="Yang C."/>
            <person name="Zhou Q."/>
            <person name="Liao X."/>
            <person name="Yang L."/>
            <person name="Hu Q."/>
            <person name="Zhang J."/>
            <person name="Meng L."/>
            <person name="Jin L."/>
            <person name="Tian Y."/>
            <person name="Lian J."/>
            <person name="Yang J."/>
            <person name="Miao G."/>
            <person name="Liu S."/>
            <person name="Liang Z."/>
            <person name="Yan F."/>
            <person name="Li Y."/>
            <person name="Sun B."/>
            <person name="Zhang H."/>
            <person name="Zhang J."/>
            <person name="Zhu Y."/>
            <person name="Du M."/>
            <person name="Zhao Y."/>
            <person name="Schartl M."/>
            <person name="Tang Q."/>
            <person name="Wang J."/>
        </authorList>
    </citation>
    <scope>NUCLEOTIDE SEQUENCE</scope>
</reference>
<evidence type="ECO:0000313" key="2">
    <source>
        <dbReference type="Proteomes" id="UP000265120"/>
    </source>
</evidence>
<sequence>MAAALGSDGSVETEETETAAMASFKKSFESLKGTSQSAGTGVTDAAVKAAQEAVQQVADSSKETVGIAAQEVNKETQAAIGQASDKAIDTIKELGGKLDTK</sequence>
<dbReference type="OMA" id="FGQQMES"/>
<dbReference type="InParanoid" id="A0A3P8WL60"/>
<reference evidence="1" key="2">
    <citation type="submission" date="2025-08" db="UniProtKB">
        <authorList>
            <consortium name="Ensembl"/>
        </authorList>
    </citation>
    <scope>IDENTIFICATION</scope>
</reference>
<name>A0A3P8WL60_CYNSE</name>
<dbReference type="AlphaFoldDB" id="A0A3P8WL60"/>